<dbReference type="Gene3D" id="1.10.10.10">
    <property type="entry name" value="Winged helix-like DNA-binding domain superfamily/Winged helix DNA-binding domain"/>
    <property type="match status" value="1"/>
</dbReference>
<dbReference type="InterPro" id="IPR014646">
    <property type="entry name" value="Rfa2/RPA32"/>
</dbReference>
<dbReference type="Pfam" id="PF08784">
    <property type="entry name" value="RPA_C"/>
    <property type="match status" value="1"/>
</dbReference>
<evidence type="ECO:0000256" key="6">
    <source>
        <dbReference type="SAM" id="MobiDB-lite"/>
    </source>
</evidence>
<feature type="region of interest" description="Disordered" evidence="6">
    <location>
        <begin position="1"/>
        <end position="22"/>
    </location>
</feature>
<evidence type="ECO:0000256" key="5">
    <source>
        <dbReference type="ARBA" id="ARBA00023242"/>
    </source>
</evidence>
<dbReference type="EMBL" id="JALJOU010000044">
    <property type="protein sequence ID" value="KAK9831904.1"/>
    <property type="molecule type" value="Genomic_DNA"/>
</dbReference>
<evidence type="ECO:0000256" key="4">
    <source>
        <dbReference type="ARBA" id="ARBA00023125"/>
    </source>
</evidence>
<dbReference type="PANTHER" id="PTHR13989">
    <property type="entry name" value="REPLICATION PROTEIN A-RELATED"/>
    <property type="match status" value="1"/>
</dbReference>
<dbReference type="GO" id="GO:0005662">
    <property type="term" value="C:DNA replication factor A complex"/>
    <property type="evidence" value="ECO:0007669"/>
    <property type="project" value="TreeGrafter"/>
</dbReference>
<dbReference type="InterPro" id="IPR004365">
    <property type="entry name" value="NA-bd_OB_tRNA"/>
</dbReference>
<comment type="subcellular location">
    <subcellularLocation>
        <location evidence="1">Nucleus</location>
    </subcellularLocation>
</comment>
<dbReference type="InterPro" id="IPR014892">
    <property type="entry name" value="RPA_C"/>
</dbReference>
<dbReference type="InterPro" id="IPR012340">
    <property type="entry name" value="NA-bd_OB-fold"/>
</dbReference>
<dbReference type="Gene3D" id="2.40.50.140">
    <property type="entry name" value="Nucleic acid-binding proteins"/>
    <property type="match status" value="1"/>
</dbReference>
<comment type="similarity">
    <text evidence="2">Belongs to the replication factor A protein 2 family.</text>
</comment>
<keyword evidence="10" id="KW-1185">Reference proteome</keyword>
<dbReference type="PANTHER" id="PTHR13989:SF16">
    <property type="entry name" value="REPLICATION PROTEIN A2"/>
    <property type="match status" value="1"/>
</dbReference>
<protein>
    <submittedName>
        <fullName evidence="9">Uncharacterized protein</fullName>
    </submittedName>
</protein>
<dbReference type="SUPFAM" id="SSF50249">
    <property type="entry name" value="Nucleic acid-binding proteins"/>
    <property type="match status" value="1"/>
</dbReference>
<evidence type="ECO:0000259" key="8">
    <source>
        <dbReference type="Pfam" id="PF08784"/>
    </source>
</evidence>
<keyword evidence="4" id="KW-0238">DNA-binding</keyword>
<evidence type="ECO:0000256" key="2">
    <source>
        <dbReference type="ARBA" id="ARBA00007815"/>
    </source>
</evidence>
<evidence type="ECO:0000256" key="1">
    <source>
        <dbReference type="ARBA" id="ARBA00004123"/>
    </source>
</evidence>
<reference evidence="9 10" key="1">
    <citation type="journal article" date="2024" name="Nat. Commun.">
        <title>Phylogenomics reveals the evolutionary origins of lichenization in chlorophyte algae.</title>
        <authorList>
            <person name="Puginier C."/>
            <person name="Libourel C."/>
            <person name="Otte J."/>
            <person name="Skaloud P."/>
            <person name="Haon M."/>
            <person name="Grisel S."/>
            <person name="Petersen M."/>
            <person name="Berrin J.G."/>
            <person name="Delaux P.M."/>
            <person name="Dal Grande F."/>
            <person name="Keller J."/>
        </authorList>
    </citation>
    <scope>NUCLEOTIDE SEQUENCE [LARGE SCALE GENOMIC DNA]</scope>
    <source>
        <strain evidence="9 10">SAG 245.80</strain>
    </source>
</reference>
<dbReference type="InterPro" id="IPR040260">
    <property type="entry name" value="RFA2-like"/>
</dbReference>
<evidence type="ECO:0000313" key="9">
    <source>
        <dbReference type="EMBL" id="KAK9831904.1"/>
    </source>
</evidence>
<dbReference type="Proteomes" id="UP001445335">
    <property type="component" value="Unassembled WGS sequence"/>
</dbReference>
<dbReference type="AlphaFoldDB" id="A0AAW1RDX7"/>
<keyword evidence="3" id="KW-0235">DNA replication</keyword>
<dbReference type="InterPro" id="IPR036388">
    <property type="entry name" value="WH-like_DNA-bd_sf"/>
</dbReference>
<dbReference type="GO" id="GO:0006260">
    <property type="term" value="P:DNA replication"/>
    <property type="evidence" value="ECO:0007669"/>
    <property type="project" value="UniProtKB-KW"/>
</dbReference>
<gene>
    <name evidence="9" type="ORF">WJX81_007708</name>
</gene>
<dbReference type="GO" id="GO:0003697">
    <property type="term" value="F:single-stranded DNA binding"/>
    <property type="evidence" value="ECO:0007669"/>
    <property type="project" value="TreeGrafter"/>
</dbReference>
<dbReference type="GO" id="GO:0006289">
    <property type="term" value="P:nucleotide-excision repair"/>
    <property type="evidence" value="ECO:0007669"/>
    <property type="project" value="TreeGrafter"/>
</dbReference>
<evidence type="ECO:0000313" key="10">
    <source>
        <dbReference type="Proteomes" id="UP001445335"/>
    </source>
</evidence>
<keyword evidence="5" id="KW-0539">Nucleus</keyword>
<dbReference type="GO" id="GO:0000781">
    <property type="term" value="C:chromosome, telomeric region"/>
    <property type="evidence" value="ECO:0007669"/>
    <property type="project" value="TreeGrafter"/>
</dbReference>
<accession>A0AAW1RDX7</accession>
<sequence>MFGGGGFMPSQNQNAGGSPAQKKFASGKAETLRAVTVKQLADALNAAVDDTYFVDGVELANVTLIGKIVKISFTDQLAQMEINDCTGTASVQMWVDQADEDAAADWRVGVYVRVHGKISDFDNKKRINAWQIRPITDFNEVTYHLLKCIFQHVHLTKTNGGSGGGAAAAAPAFAGGAAVARGAGGANEVGDDGFTGVQRDVAAFYKSPEAIGGQGVHNDQVVSALAGTYTRPQVQAAIDFLKDQGHLFTTMDDDHCMWCS</sequence>
<dbReference type="GO" id="GO:0000724">
    <property type="term" value="P:double-strand break repair via homologous recombination"/>
    <property type="evidence" value="ECO:0007669"/>
    <property type="project" value="TreeGrafter"/>
</dbReference>
<proteinExistence type="inferred from homology"/>
<dbReference type="PIRSF" id="PIRSF036949">
    <property type="entry name" value="RPA32"/>
    <property type="match status" value="1"/>
</dbReference>
<dbReference type="Pfam" id="PF01336">
    <property type="entry name" value="tRNA_anti-codon"/>
    <property type="match status" value="1"/>
</dbReference>
<feature type="domain" description="Replication protein A C-terminal" evidence="8">
    <location>
        <begin position="152"/>
        <end position="254"/>
    </location>
</feature>
<organism evidence="9 10">
    <name type="scientific">Elliptochloris bilobata</name>
    <dbReference type="NCBI Taxonomy" id="381761"/>
    <lineage>
        <taxon>Eukaryota</taxon>
        <taxon>Viridiplantae</taxon>
        <taxon>Chlorophyta</taxon>
        <taxon>core chlorophytes</taxon>
        <taxon>Trebouxiophyceae</taxon>
        <taxon>Trebouxiophyceae incertae sedis</taxon>
        <taxon>Elliptochloris clade</taxon>
        <taxon>Elliptochloris</taxon>
    </lineage>
</organism>
<feature type="domain" description="OB" evidence="7">
    <location>
        <begin position="62"/>
        <end position="135"/>
    </location>
</feature>
<dbReference type="InterPro" id="IPR036390">
    <property type="entry name" value="WH_DNA-bd_sf"/>
</dbReference>
<dbReference type="GO" id="GO:0035861">
    <property type="term" value="C:site of double-strand break"/>
    <property type="evidence" value="ECO:0007669"/>
    <property type="project" value="TreeGrafter"/>
</dbReference>
<name>A0AAW1RDX7_9CHLO</name>
<evidence type="ECO:0000259" key="7">
    <source>
        <dbReference type="Pfam" id="PF01336"/>
    </source>
</evidence>
<dbReference type="SUPFAM" id="SSF46785">
    <property type="entry name" value="Winged helix' DNA-binding domain"/>
    <property type="match status" value="1"/>
</dbReference>
<evidence type="ECO:0000256" key="3">
    <source>
        <dbReference type="ARBA" id="ARBA00022705"/>
    </source>
</evidence>
<comment type="caution">
    <text evidence="9">The sequence shown here is derived from an EMBL/GenBank/DDBJ whole genome shotgun (WGS) entry which is preliminary data.</text>
</comment>